<dbReference type="InterPro" id="IPR028994">
    <property type="entry name" value="Integrin_alpha_N"/>
</dbReference>
<dbReference type="Pfam" id="PF00882">
    <property type="entry name" value="Zn_dep_PLPC"/>
    <property type="match status" value="1"/>
</dbReference>
<dbReference type="InterPro" id="IPR013519">
    <property type="entry name" value="Int_alpha_beta-p"/>
</dbReference>
<dbReference type="EMBL" id="NHMM01000001">
    <property type="protein sequence ID" value="OUT23737.1"/>
    <property type="molecule type" value="Genomic_DNA"/>
</dbReference>
<dbReference type="GO" id="GO:0031012">
    <property type="term" value="C:extracellular matrix"/>
    <property type="evidence" value="ECO:0007669"/>
    <property type="project" value="TreeGrafter"/>
</dbReference>
<dbReference type="Proteomes" id="UP000195871">
    <property type="component" value="Unassembled WGS sequence"/>
</dbReference>
<reference evidence="14 15" key="1">
    <citation type="submission" date="2017-05" db="EMBL/GenBank/DDBJ databases">
        <title>The Genome Sequence of Candida krusei Ckrusei653.</title>
        <authorList>
            <person name="Cuomo C."/>
            <person name="Forche A."/>
            <person name="Young S."/>
            <person name="Abouelleil A."/>
            <person name="Cao P."/>
            <person name="Chapman S."/>
            <person name="Cusick C."/>
            <person name="Shea T."/>
            <person name="Nusbaum C."/>
            <person name="Birren B."/>
        </authorList>
    </citation>
    <scope>NUCLEOTIDE SEQUENCE [LARGE SCALE GENOMIC DNA]</scope>
    <source>
        <strain evidence="14 15">Ckrusei653</strain>
    </source>
</reference>
<evidence type="ECO:0000256" key="3">
    <source>
        <dbReference type="ARBA" id="ARBA00012284"/>
    </source>
</evidence>
<dbReference type="Pfam" id="PF01839">
    <property type="entry name" value="FG-GAP"/>
    <property type="match status" value="1"/>
</dbReference>
<dbReference type="GO" id="GO:0004621">
    <property type="term" value="F:glycosylphosphatidylinositol phospholipase D activity"/>
    <property type="evidence" value="ECO:0007669"/>
    <property type="project" value="UniProtKB-EC"/>
</dbReference>
<comment type="similarity">
    <text evidence="2">Belongs to the GPLD1 family.</text>
</comment>
<dbReference type="PANTHER" id="PTHR23221">
    <property type="entry name" value="GLYCOSYLPHOSPHATIDYLINOSITOL PHOSPHOLIPASE D"/>
    <property type="match status" value="1"/>
</dbReference>
<feature type="chain" id="PRO_5012712720" description="Phosphatidylinositol-glycan-specific phospholipase D" evidence="12">
    <location>
        <begin position="26"/>
        <end position="840"/>
    </location>
</feature>
<comment type="subcellular location">
    <subcellularLocation>
        <location evidence="1">Secreted</location>
    </subcellularLocation>
</comment>
<accession>A0A1Z8JT03</accession>
<keyword evidence="6 12" id="KW-0732">Signal</keyword>
<dbReference type="VEuPathDB" id="FungiDB:C5L36_0C01010"/>
<keyword evidence="9" id="KW-0325">Glycoprotein</keyword>
<evidence type="ECO:0000313" key="15">
    <source>
        <dbReference type="Proteomes" id="UP000195871"/>
    </source>
</evidence>
<name>A0A1Z8JT03_PICKU</name>
<organism evidence="14 15">
    <name type="scientific">Pichia kudriavzevii</name>
    <name type="common">Yeast</name>
    <name type="synonym">Issatchenkia orientalis</name>
    <dbReference type="NCBI Taxonomy" id="4909"/>
    <lineage>
        <taxon>Eukaryota</taxon>
        <taxon>Fungi</taxon>
        <taxon>Dikarya</taxon>
        <taxon>Ascomycota</taxon>
        <taxon>Saccharomycotina</taxon>
        <taxon>Pichiomycetes</taxon>
        <taxon>Pichiales</taxon>
        <taxon>Pichiaceae</taxon>
        <taxon>Pichia</taxon>
    </lineage>
</organism>
<protein>
    <recommendedName>
        <fullName evidence="4">Phosphatidylinositol-glycan-specific phospholipase D</fullName>
        <ecNumber evidence="3">3.1.4.50</ecNumber>
    </recommendedName>
    <alternativeName>
        <fullName evidence="10">Glycosyl-phosphatidylinositol-specific phospholipase D</fullName>
    </alternativeName>
</protein>
<dbReference type="AlphaFoldDB" id="A0A1Z8JT03"/>
<dbReference type="PANTHER" id="PTHR23221:SF7">
    <property type="entry name" value="PHOSPHATIDYLINOSITOL-GLYCAN-SPECIFIC PHOSPHOLIPASE D"/>
    <property type="match status" value="1"/>
</dbReference>
<comment type="caution">
    <text evidence="14">The sequence shown here is derived from an EMBL/GenBank/DDBJ whole genome shotgun (WGS) entry which is preliminary data.</text>
</comment>
<evidence type="ECO:0000256" key="12">
    <source>
        <dbReference type="SAM" id="SignalP"/>
    </source>
</evidence>
<evidence type="ECO:0000256" key="9">
    <source>
        <dbReference type="ARBA" id="ARBA00023180"/>
    </source>
</evidence>
<sequence length="840" mass="94938">MWVSSQLLCALLLLVSVTFPAGVSIHSFIAVRTHLNTPSNLKNYWPQYLAGSFHPDAFYNCFHSEAAEAAHWPPFIDEAIKYLQDLLPYNDHGQEYRHEYQQLEAFIYGIITHQVADISWHSLRGDQGLLKMIANVEFDGDIEKAHNYLDTAGDFIILHRQFSNLSGESRNKLIKFLSTPWEYPSEHILNIYSRLGYNITPAELKFCMHRGYTALQSEISAVLSERTSKSRLSFIESPLTVSVLEGYYYGGIEQIIAVLEPCMFELKNWISNRDNNDDPWNFCRPVFSTAETKDKVDLISLNGNTILLSSGIANTKFGGSIKFGHFLGEPSIAISAPYEESLGAVYLITLKEIIKEAKVSSNSLQAMKLSGDDSLSYPVRFGDKLFRWFLKEYELLIVSQPGLSSFKVFLGNRIIANLQLLDAATELGSNGTKQINILSDLPHDINNDGYPDIIIGSMYSDSVGFQSGKVYALDGQLLYKRIKTFIDYKGLGLPPTIDINSLLIIEYKLPQFLEQLSAFEQFGTSFTATNDYAIIGINSIGGVVIFEKSTGKYVNILTYNDLFVDLESAITEFSYLPSRETSMFAYHKILSGSIDGKEWLLISAAGFNFETTLSGIAYLYEVKKNRIKLITKLSPYDMNHSSFFDSQHIAEMFSSNMLKLSESLVVISSNGYKDGCGGLYLADISQFLRETKKTVVVEQLYEGHKDIGFTNFASTSMEFFSFEGKNYLALSLSDYFYAPANDETNLTSGSSSSLKRLFLIVKILESTKNSFAYIVYVRYLKNVFDVVETMHLALTDWDAENKFGILPHVWYQLRTQTEKMTHSRDLFNFYGGVPHVYYIL</sequence>
<dbReference type="SUPFAM" id="SSF69318">
    <property type="entry name" value="Integrin alpha N-terminal domain"/>
    <property type="match status" value="1"/>
</dbReference>
<feature type="domain" description="Phospholipase C/D" evidence="13">
    <location>
        <begin position="26"/>
        <end position="215"/>
    </location>
</feature>
<evidence type="ECO:0000259" key="13">
    <source>
        <dbReference type="Pfam" id="PF00882"/>
    </source>
</evidence>
<evidence type="ECO:0000256" key="6">
    <source>
        <dbReference type="ARBA" id="ARBA00022729"/>
    </source>
</evidence>
<evidence type="ECO:0000256" key="2">
    <source>
        <dbReference type="ARBA" id="ARBA00008652"/>
    </source>
</evidence>
<dbReference type="EC" id="3.1.4.50" evidence="3"/>
<evidence type="ECO:0000256" key="10">
    <source>
        <dbReference type="ARBA" id="ARBA00029753"/>
    </source>
</evidence>
<keyword evidence="8" id="KW-0378">Hydrolase</keyword>
<evidence type="ECO:0000256" key="1">
    <source>
        <dbReference type="ARBA" id="ARBA00004613"/>
    </source>
</evidence>
<evidence type="ECO:0000313" key="14">
    <source>
        <dbReference type="EMBL" id="OUT23737.1"/>
    </source>
</evidence>
<evidence type="ECO:0000256" key="11">
    <source>
        <dbReference type="ARBA" id="ARBA00093237"/>
    </source>
</evidence>
<dbReference type="GO" id="GO:0005576">
    <property type="term" value="C:extracellular region"/>
    <property type="evidence" value="ECO:0007669"/>
    <property type="project" value="UniProtKB-SubCell"/>
</dbReference>
<evidence type="ECO:0000256" key="5">
    <source>
        <dbReference type="ARBA" id="ARBA00022525"/>
    </source>
</evidence>
<evidence type="ECO:0000256" key="8">
    <source>
        <dbReference type="ARBA" id="ARBA00022801"/>
    </source>
</evidence>
<dbReference type="InterPro" id="IPR029002">
    <property type="entry name" value="PLPC/GPLD1"/>
</dbReference>
<gene>
    <name evidence="14" type="ORF">CAS74_000102</name>
</gene>
<dbReference type="Gene3D" id="2.130.10.130">
    <property type="entry name" value="Integrin alpha, N-terminal"/>
    <property type="match status" value="1"/>
</dbReference>
<dbReference type="InterPro" id="IPR013517">
    <property type="entry name" value="FG-GAP"/>
</dbReference>
<evidence type="ECO:0000256" key="4">
    <source>
        <dbReference type="ARBA" id="ARBA00015988"/>
    </source>
</evidence>
<evidence type="ECO:0000256" key="7">
    <source>
        <dbReference type="ARBA" id="ARBA00022737"/>
    </source>
</evidence>
<proteinExistence type="inferred from homology"/>
<comment type="catalytic activity">
    <reaction evidence="11">
        <text>a 6-(alpha-D-glucosaminyl)-1-(1,2-diacyl-sn-glycero-3-phospho)-1D-myo-inositol + H2O = 6-(alpha-D-glucosaminyl)-1D-myo-inositol + a 1,2-diacyl-sn-glycero-3-phosphate + H(+)</text>
        <dbReference type="Rhea" id="RHEA:10832"/>
        <dbReference type="ChEBI" id="CHEBI:15377"/>
        <dbReference type="ChEBI" id="CHEBI:15378"/>
        <dbReference type="ChEBI" id="CHEBI:57997"/>
        <dbReference type="ChEBI" id="CHEBI:58608"/>
        <dbReference type="ChEBI" id="CHEBI:58700"/>
        <dbReference type="EC" id="3.1.4.50"/>
    </reaction>
</comment>
<feature type="signal peptide" evidence="12">
    <location>
        <begin position="1"/>
        <end position="25"/>
    </location>
</feature>
<keyword evidence="7" id="KW-0677">Repeat</keyword>
<dbReference type="SMART" id="SM00191">
    <property type="entry name" value="Int_alpha"/>
    <property type="match status" value="2"/>
</dbReference>
<keyword evidence="5" id="KW-0964">Secreted</keyword>